<feature type="domain" description="Ig-like" evidence="11">
    <location>
        <begin position="798"/>
        <end position="934"/>
    </location>
</feature>
<dbReference type="Pfam" id="PF07686">
    <property type="entry name" value="V-set"/>
    <property type="match status" value="2"/>
</dbReference>
<keyword evidence="2 9" id="KW-0812">Transmembrane</keyword>
<dbReference type="SUPFAM" id="SSF48726">
    <property type="entry name" value="Immunoglobulin"/>
    <property type="match status" value="10"/>
</dbReference>
<evidence type="ECO:0000256" key="10">
    <source>
        <dbReference type="SAM" id="SignalP"/>
    </source>
</evidence>
<comment type="subcellular location">
    <subcellularLocation>
        <location evidence="1">Membrane</location>
        <topology evidence="1">Single-pass type I membrane protein</topology>
    </subcellularLocation>
</comment>
<evidence type="ECO:0000256" key="7">
    <source>
        <dbReference type="ARBA" id="ARBA00023157"/>
    </source>
</evidence>
<feature type="domain" description="Ig-like" evidence="11">
    <location>
        <begin position="414"/>
        <end position="535"/>
    </location>
</feature>
<proteinExistence type="predicted"/>
<evidence type="ECO:0000256" key="4">
    <source>
        <dbReference type="ARBA" id="ARBA00022737"/>
    </source>
</evidence>
<dbReference type="InterPro" id="IPR003599">
    <property type="entry name" value="Ig_sub"/>
</dbReference>
<feature type="domain" description="Ig-like" evidence="11">
    <location>
        <begin position="293"/>
        <end position="392"/>
    </location>
</feature>
<feature type="domain" description="Ig-like" evidence="11">
    <location>
        <begin position="1220"/>
        <end position="1317"/>
    </location>
</feature>
<keyword evidence="3 10" id="KW-0732">Signal</keyword>
<dbReference type="InterPro" id="IPR036179">
    <property type="entry name" value="Ig-like_dom_sf"/>
</dbReference>
<dbReference type="SMART" id="SM00408">
    <property type="entry name" value="IGc2"/>
    <property type="match status" value="6"/>
</dbReference>
<dbReference type="InterPro" id="IPR013106">
    <property type="entry name" value="Ig_V-set"/>
</dbReference>
<feature type="domain" description="Ig-like" evidence="11">
    <location>
        <begin position="673"/>
        <end position="770"/>
    </location>
</feature>
<dbReference type="SMART" id="SM00409">
    <property type="entry name" value="IG"/>
    <property type="match status" value="10"/>
</dbReference>
<name>A0ABD1J440_9TELE</name>
<evidence type="ECO:0000256" key="8">
    <source>
        <dbReference type="ARBA" id="ARBA00023319"/>
    </source>
</evidence>
<dbReference type="InterPro" id="IPR003598">
    <property type="entry name" value="Ig_sub2"/>
</dbReference>
<dbReference type="CDD" id="cd00099">
    <property type="entry name" value="IgV"/>
    <property type="match status" value="1"/>
</dbReference>
<dbReference type="PROSITE" id="PS50835">
    <property type="entry name" value="IG_LIKE"/>
    <property type="match status" value="9"/>
</dbReference>
<dbReference type="InterPro" id="IPR013098">
    <property type="entry name" value="Ig_I-set"/>
</dbReference>
<feature type="transmembrane region" description="Helical" evidence="9">
    <location>
        <begin position="1343"/>
        <end position="1364"/>
    </location>
</feature>
<feature type="domain" description="Ig-like" evidence="11">
    <location>
        <begin position="153"/>
        <end position="260"/>
    </location>
</feature>
<evidence type="ECO:0000256" key="5">
    <source>
        <dbReference type="ARBA" id="ARBA00022989"/>
    </source>
</evidence>
<feature type="domain" description="Ig-like" evidence="11">
    <location>
        <begin position="935"/>
        <end position="1061"/>
    </location>
</feature>
<dbReference type="InterPro" id="IPR051102">
    <property type="entry name" value="IgSF_V-set/TM_domain"/>
</dbReference>
<dbReference type="GO" id="GO:0016020">
    <property type="term" value="C:membrane"/>
    <property type="evidence" value="ECO:0007669"/>
    <property type="project" value="UniProtKB-SubCell"/>
</dbReference>
<dbReference type="PANTHER" id="PTHR12207">
    <property type="entry name" value="V-SET AND TRANSMEMBRANE DOMAIN-CONTAINING PROTEIN"/>
    <property type="match status" value="1"/>
</dbReference>
<dbReference type="EMBL" id="JBHFQA010000020">
    <property type="protein sequence ID" value="KAL2081060.1"/>
    <property type="molecule type" value="Genomic_DNA"/>
</dbReference>
<evidence type="ECO:0000256" key="2">
    <source>
        <dbReference type="ARBA" id="ARBA00022692"/>
    </source>
</evidence>
<evidence type="ECO:0000256" key="1">
    <source>
        <dbReference type="ARBA" id="ARBA00004479"/>
    </source>
</evidence>
<comment type="caution">
    <text evidence="12">The sequence shown here is derived from an EMBL/GenBank/DDBJ whole genome shotgun (WGS) entry which is preliminary data.</text>
</comment>
<feature type="domain" description="Ig-like" evidence="11">
    <location>
        <begin position="1070"/>
        <end position="1186"/>
    </location>
</feature>
<dbReference type="FunFam" id="2.60.40.10:FF:000191">
    <property type="entry name" value="Immunoglobulin superfamily member 3"/>
    <property type="match status" value="1"/>
</dbReference>
<dbReference type="Pfam" id="PF07679">
    <property type="entry name" value="I-set"/>
    <property type="match status" value="1"/>
</dbReference>
<evidence type="ECO:0000313" key="12">
    <source>
        <dbReference type="EMBL" id="KAL2081060.1"/>
    </source>
</evidence>
<protein>
    <recommendedName>
        <fullName evidence="11">Ig-like domain-containing protein</fullName>
    </recommendedName>
</protein>
<reference evidence="12 13" key="1">
    <citation type="submission" date="2024-09" db="EMBL/GenBank/DDBJ databases">
        <title>A chromosome-level genome assembly of Gray's grenadier anchovy, Coilia grayii.</title>
        <authorList>
            <person name="Fu Z."/>
        </authorList>
    </citation>
    <scope>NUCLEOTIDE SEQUENCE [LARGE SCALE GENOMIC DNA]</scope>
    <source>
        <strain evidence="12">G4</strain>
        <tissue evidence="12">Muscle</tissue>
    </source>
</reference>
<dbReference type="InterPro" id="IPR007110">
    <property type="entry name" value="Ig-like_dom"/>
</dbReference>
<keyword evidence="7" id="KW-1015">Disulfide bond</keyword>
<feature type="chain" id="PRO_5044800287" description="Ig-like domain-containing protein" evidence="10">
    <location>
        <begin position="29"/>
        <end position="1394"/>
    </location>
</feature>
<evidence type="ECO:0000256" key="9">
    <source>
        <dbReference type="SAM" id="Phobius"/>
    </source>
</evidence>
<feature type="signal peptide" evidence="10">
    <location>
        <begin position="1"/>
        <end position="28"/>
    </location>
</feature>
<keyword evidence="6 9" id="KW-0472">Membrane</keyword>
<dbReference type="SMART" id="SM00406">
    <property type="entry name" value="IGv"/>
    <property type="match status" value="7"/>
</dbReference>
<keyword evidence="13" id="KW-1185">Reference proteome</keyword>
<dbReference type="PANTHER" id="PTHR12207:SF25">
    <property type="entry name" value="IMMUNOGLOBULIN SUPERFAMILY MEMBER 2"/>
    <property type="match status" value="1"/>
</dbReference>
<keyword evidence="8" id="KW-0393">Immunoglobulin domain</keyword>
<evidence type="ECO:0000259" key="11">
    <source>
        <dbReference type="PROSITE" id="PS50835"/>
    </source>
</evidence>
<keyword evidence="4" id="KW-0677">Repeat</keyword>
<gene>
    <name evidence="12" type="ORF">ACEWY4_022913</name>
</gene>
<evidence type="ECO:0000256" key="3">
    <source>
        <dbReference type="ARBA" id="ARBA00022729"/>
    </source>
</evidence>
<dbReference type="Gene3D" id="2.60.40.10">
    <property type="entry name" value="Immunoglobulins"/>
    <property type="match status" value="9"/>
</dbReference>
<dbReference type="InterPro" id="IPR013783">
    <property type="entry name" value="Ig-like_fold"/>
</dbReference>
<dbReference type="FunFam" id="2.60.40.10:FF:000491">
    <property type="entry name" value="Immunoglobulin superfamily, member 3"/>
    <property type="match status" value="1"/>
</dbReference>
<organism evidence="12 13">
    <name type="scientific">Coilia grayii</name>
    <name type="common">Gray's grenadier anchovy</name>
    <dbReference type="NCBI Taxonomy" id="363190"/>
    <lineage>
        <taxon>Eukaryota</taxon>
        <taxon>Metazoa</taxon>
        <taxon>Chordata</taxon>
        <taxon>Craniata</taxon>
        <taxon>Vertebrata</taxon>
        <taxon>Euteleostomi</taxon>
        <taxon>Actinopterygii</taxon>
        <taxon>Neopterygii</taxon>
        <taxon>Teleostei</taxon>
        <taxon>Clupei</taxon>
        <taxon>Clupeiformes</taxon>
        <taxon>Clupeoidei</taxon>
        <taxon>Engraulidae</taxon>
        <taxon>Coilinae</taxon>
        <taxon>Coilia</taxon>
    </lineage>
</organism>
<feature type="domain" description="Ig-like" evidence="11">
    <location>
        <begin position="549"/>
        <end position="649"/>
    </location>
</feature>
<sequence length="1394" mass="155591">MELQVHMWPNAVLLCLLGLLLQPDVGQAQRMVTIQSGPLYRVKGFHVSITCTVSGFQGPDEQTFHFSAYRPSRPSQEIQIISTADKMYSYAVYSSRVHSGDIWIERLSGSSVVFHINNALLEDTAEIECHTPNTDIRYFGTYSAKTSLHVVEDTLLATYSGPSSVDLFEGDTLQLECLASSQTFQHTHLSITWLLHGDADAKPRPIIILDRDLTVRPGEGYDTRYQSRQVSIEKVEETQYRLRMTQVQQADQGRIFCRVQEWVQDPDRTWFNIASRDAQAVDVVIKTVEVAEDSFATRIKVTDANLQEGKTVEVRCSVEAQNLPELFFTVAWFKGDQEVARLGPLGLLTVGPRYSGRATEGELWAVKTTEKDYLLTLRPARAEDQGGYQCRVWQEKRGDKGGFTQGQLQRSNSQQVTITAKESGLRVSMVPNLSATEGAPLTLSCSLSEVHGELSVTWEHKKDTPGSVFSEVIHLSQDGVTKLAPQYQQRALRTFRSTNVTVLEMGGAEEGDRGIYRCTVSEWSRDTSGGMKKVASQSQQCSVAVKSLDTLVRAVLISRTVNVTVNDMIYLKCIVRGPKVPLSVRWMFKQTGSTSEEMVVSVLHTGNVAWERDRDGYQLSADVGEDRSEYNLEVNKASLRNSGIYQCHVGVYLNHTQKASKSSNPLGVQVNKPVSKLSLTTDPTSTLRTIINSDIQLSCTVATATSNSSRFGITWEVDGRTIASGNRDGIVTLPDAGKRTSVITLPGPIFRLELRQVGSSDSGRYLCKVEEWLQDTAGEWYSLPPQSASVQVVVNEKPSDFRMDQTLIETKGREGEQIDISCRILSGKDDPSSHFALTWLFQRNSPDPGSANTITLLTYTQQADLTYRDSPASLQNRLRFSRPDPGTFLLTVDNAELDDSGKFWCTVEQYQHNCHGKWEKKGSQRSGDTQVTVNPIEATLHLQKTNRAMTVTDQQNGFKVECLVQSRSSDRSVFDVIWSRTQITQDQERTQVVFKASRDGTLNAMDSGLMFDRPTATHFSLTFPTTGPSDWGSYSCQVTEWLQMPGDRWRKLAEDKSGELTVTIQTKGKSTFSMSNATKKVEVKEGQRLDLDCSVASEGSNPSSSSYTITWLFQRRDSEAYVALLTQDHNGRLTLPGSDNRLRLSRPARNTFGLVILNAVPEDSGAYTCKVELHQYDCSSQWKAVAFGESGLITVNVHGLEANLHVKKDDHHLNVTELKDSFKVDCIITSQSSEESLFEVTWFRSWGNNQRVPIFKIMRNGTLQDFDNVRTGLVFARPKVTSFILTVPQAVDSDSGQYSCKVVEWVRTPTNTWKKMAEDQSGFLNLQVYTAAISQAEVSAHEVMTPVFAILILILVVVVAILAWKMHQAKVAQKKRQESLWAESNPLKPSPEAL</sequence>
<dbReference type="Proteomes" id="UP001591681">
    <property type="component" value="Unassembled WGS sequence"/>
</dbReference>
<keyword evidence="5 9" id="KW-1133">Transmembrane helix</keyword>
<evidence type="ECO:0000313" key="13">
    <source>
        <dbReference type="Proteomes" id="UP001591681"/>
    </source>
</evidence>
<evidence type="ECO:0000256" key="6">
    <source>
        <dbReference type="ARBA" id="ARBA00023136"/>
    </source>
</evidence>
<accession>A0ABD1J440</accession>